<dbReference type="Gene3D" id="3.20.20.140">
    <property type="entry name" value="Metal-dependent hydrolases"/>
    <property type="match status" value="1"/>
</dbReference>
<dbReference type="InterPro" id="IPR032465">
    <property type="entry name" value="ACMSD"/>
</dbReference>
<organism evidence="3 4">
    <name type="scientific">Janthinobacterium lividum</name>
    <dbReference type="NCBI Taxonomy" id="29581"/>
    <lineage>
        <taxon>Bacteria</taxon>
        <taxon>Pseudomonadati</taxon>
        <taxon>Pseudomonadota</taxon>
        <taxon>Betaproteobacteria</taxon>
        <taxon>Burkholderiales</taxon>
        <taxon>Oxalobacteraceae</taxon>
        <taxon>Janthinobacterium</taxon>
    </lineage>
</organism>
<comment type="caution">
    <text evidence="3">The sequence shown here is derived from an EMBL/GenBank/DDBJ whole genome shotgun (WGS) entry which is preliminary data.</text>
</comment>
<gene>
    <name evidence="3" type="ORF">RB624_23810</name>
</gene>
<evidence type="ECO:0000313" key="3">
    <source>
        <dbReference type="EMBL" id="MDQ4628916.1"/>
    </source>
</evidence>
<reference evidence="3 4" key="1">
    <citation type="submission" date="2023-08" db="EMBL/GenBank/DDBJ databases">
        <title>Draft genome sequence of Janthinobacterium lividum.</title>
        <authorList>
            <person name="Chun B.H."/>
            <person name="Lee Y."/>
        </authorList>
    </citation>
    <scope>NUCLEOTIDE SEQUENCE [LARGE SCALE GENOMIC DNA]</scope>
    <source>
        <strain evidence="3 4">AMJK</strain>
    </source>
</reference>
<accession>A0ABU0Y2T1</accession>
<dbReference type="PANTHER" id="PTHR21240">
    <property type="entry name" value="2-AMINO-3-CARBOXYLMUCONATE-6-SEMIALDEHYDE DECARBOXYLASE"/>
    <property type="match status" value="1"/>
</dbReference>
<name>A0ABU0Y2T1_9BURK</name>
<evidence type="ECO:0000313" key="4">
    <source>
        <dbReference type="Proteomes" id="UP001237592"/>
    </source>
</evidence>
<dbReference type="Proteomes" id="UP001237592">
    <property type="component" value="Unassembled WGS sequence"/>
</dbReference>
<keyword evidence="1" id="KW-0456">Lyase</keyword>
<dbReference type="InterPro" id="IPR032466">
    <property type="entry name" value="Metal_Hydrolase"/>
</dbReference>
<dbReference type="InterPro" id="IPR006680">
    <property type="entry name" value="Amidohydro-rel"/>
</dbReference>
<dbReference type="Pfam" id="PF04909">
    <property type="entry name" value="Amidohydro_2"/>
    <property type="match status" value="1"/>
</dbReference>
<evidence type="ECO:0000256" key="1">
    <source>
        <dbReference type="ARBA" id="ARBA00023239"/>
    </source>
</evidence>
<dbReference type="PANTHER" id="PTHR21240:SF28">
    <property type="entry name" value="ISO-OROTATE DECARBOXYLASE (EUROFUNG)"/>
    <property type="match status" value="1"/>
</dbReference>
<dbReference type="RefSeq" id="WP_070260595.1">
    <property type="nucleotide sequence ID" value="NZ_CBCRWJ010000019.1"/>
</dbReference>
<protein>
    <submittedName>
        <fullName evidence="3">Amidohydrolase family protein</fullName>
    </submittedName>
</protein>
<sequence>MSTILNSPHPLPSAAAPAQQQWKKYTSPFDFKQFDSDSHVQEVGDSWELYLPEEFAHRRPHVIDNPHVSLRPSRNKTWYIDGRLVPKNQGNGGVVMSTPAEMDFAKRKPVPVPIQACTDPVARAQLMRDQGLDRTVLFSTLFLETLTDDLVYEAALMRAWNDWMAEMRSKAPDMIEFAALVPIRSPELAVQEMRHAKEKGATAVMILPTAGERMLHDPLFDPFWSEAQNMNMPVCVHIGWPNPRQTFECTTPSSIFLGAFDLSVWWAYISIFTGGIYDRFPRLKVSFVEHDARFFSLFLERAMHWWPTAACKPWPGKKSPEAVLREHAVYFGFEGDYDYMPEFMKLVGDDRVLGAFDFPHTHYGEASLSQSFDFMRDHVGLSLLQKRQVLHDNAAAFYGLKD</sequence>
<evidence type="ECO:0000259" key="2">
    <source>
        <dbReference type="Pfam" id="PF04909"/>
    </source>
</evidence>
<feature type="domain" description="Amidohydrolase-related" evidence="2">
    <location>
        <begin position="118"/>
        <end position="400"/>
    </location>
</feature>
<proteinExistence type="predicted"/>
<dbReference type="SUPFAM" id="SSF51556">
    <property type="entry name" value="Metallo-dependent hydrolases"/>
    <property type="match status" value="1"/>
</dbReference>
<dbReference type="EMBL" id="JAVFKP010000007">
    <property type="protein sequence ID" value="MDQ4628916.1"/>
    <property type="molecule type" value="Genomic_DNA"/>
</dbReference>
<keyword evidence="4" id="KW-1185">Reference proteome</keyword>